<proteinExistence type="predicted"/>
<protein>
    <recommendedName>
        <fullName evidence="1">LapA adhesin domain-containing protein</fullName>
    </recommendedName>
</protein>
<gene>
    <name evidence="2" type="ORF">Lsha_2918</name>
</gene>
<dbReference type="Proteomes" id="UP000054600">
    <property type="component" value="Unassembled WGS sequence"/>
</dbReference>
<feature type="non-terminal residue" evidence="2">
    <location>
        <position position="88"/>
    </location>
</feature>
<evidence type="ECO:0000259" key="1">
    <source>
        <dbReference type="Pfam" id="PF20579"/>
    </source>
</evidence>
<feature type="domain" description="LapA adhesin" evidence="1">
    <location>
        <begin position="1"/>
        <end position="64"/>
    </location>
</feature>
<dbReference type="RefSeq" id="WP_162263955.1">
    <property type="nucleotide sequence ID" value="NZ_LNYW01000076.1"/>
</dbReference>
<keyword evidence="3" id="KW-1185">Reference proteome</keyword>
<organism evidence="2 3">
    <name type="scientific">Legionella shakespearei DSM 23087</name>
    <dbReference type="NCBI Taxonomy" id="1122169"/>
    <lineage>
        <taxon>Bacteria</taxon>
        <taxon>Pseudomonadati</taxon>
        <taxon>Pseudomonadota</taxon>
        <taxon>Gammaproteobacteria</taxon>
        <taxon>Legionellales</taxon>
        <taxon>Legionellaceae</taxon>
        <taxon>Legionella</taxon>
    </lineage>
</organism>
<reference evidence="2 3" key="1">
    <citation type="submission" date="2015-11" db="EMBL/GenBank/DDBJ databases">
        <title>Genomic analysis of 38 Legionella species identifies large and diverse effector repertoires.</title>
        <authorList>
            <person name="Burstein D."/>
            <person name="Amaro F."/>
            <person name="Zusman T."/>
            <person name="Lifshitz Z."/>
            <person name="Cohen O."/>
            <person name="Gilbert J.A."/>
            <person name="Pupko T."/>
            <person name="Shuman H.A."/>
            <person name="Segal G."/>
        </authorList>
    </citation>
    <scope>NUCLEOTIDE SEQUENCE [LARGE SCALE GENOMIC DNA]</scope>
    <source>
        <strain evidence="2 3">ATCC 49655</strain>
    </source>
</reference>
<feature type="non-terminal residue" evidence="2">
    <location>
        <position position="1"/>
    </location>
</feature>
<dbReference type="AlphaFoldDB" id="A0A0W0YI81"/>
<name>A0A0W0YI81_9GAMM</name>
<dbReference type="EMBL" id="LNYW01000076">
    <property type="protein sequence ID" value="KTD56211.1"/>
    <property type="molecule type" value="Genomic_DNA"/>
</dbReference>
<dbReference type="Pfam" id="PF20579">
    <property type="entry name" value="LapA"/>
    <property type="match status" value="1"/>
</dbReference>
<evidence type="ECO:0000313" key="3">
    <source>
        <dbReference type="Proteomes" id="UP000054600"/>
    </source>
</evidence>
<dbReference type="InterPro" id="IPR046779">
    <property type="entry name" value="LapA_adhesin_dom"/>
</dbReference>
<evidence type="ECO:0000313" key="2">
    <source>
        <dbReference type="EMBL" id="KTD56211.1"/>
    </source>
</evidence>
<dbReference type="STRING" id="1122169.Lsha_2918"/>
<comment type="caution">
    <text evidence="2">The sequence shown here is derived from an EMBL/GenBank/DDBJ whole genome shotgun (WGS) entry which is preliminary data.</text>
</comment>
<accession>A0A0W0YI81</accession>
<sequence>TLSNGETITIAAGATSGTVDVAAPGDDPYLDGSTVSAHITGASGGNFEDLAVDNTAVDTVITDTLDTTTLSLSASGSVAEGGVITYTA</sequence>